<feature type="transmembrane region" description="Helical" evidence="1">
    <location>
        <begin position="261"/>
        <end position="278"/>
    </location>
</feature>
<keyword evidence="1" id="KW-1133">Transmembrane helix</keyword>
<evidence type="ECO:0000313" key="3">
    <source>
        <dbReference type="Proteomes" id="UP001153069"/>
    </source>
</evidence>
<evidence type="ECO:0000256" key="1">
    <source>
        <dbReference type="SAM" id="Phobius"/>
    </source>
</evidence>
<keyword evidence="1" id="KW-0472">Membrane</keyword>
<feature type="transmembrane region" description="Helical" evidence="1">
    <location>
        <begin position="329"/>
        <end position="348"/>
    </location>
</feature>
<dbReference type="Proteomes" id="UP001153069">
    <property type="component" value="Unassembled WGS sequence"/>
</dbReference>
<dbReference type="OrthoDB" id="497944at2759"/>
<sequence>MGQEHHHHHHDVLSSEVTAVVSASLFGMIGFLSVVVPIALWNFKFLFWSTHGWSHRAAGGCLLLWLCVGVLQAFQLHLYGNNARSPQQECLIYDTILGILGITTTLTAARDFPHKYVQNAKGQSGSLSQKALVTQGEMVEHSFYQCLNLLQAWYLHFLSSPQSTNANIKAWEPFLALWLVTSPWYLRKLFPINSFSHNWKFTPQHQRTPQETILYRIKKSQYMFYKHVLLHGLNISMALQQSTAVMQEYNHDNRMTATPAWRVYWLALNTSYVMEFFLQTLVRRNVIHNPTMLRLQQWLMTTSSIAAMWILAGRYYYYYGSSSQDDETMSMIHVRPLVCLMSLVLNLVHRHHDVFNVMITAGVFYYWQQQLQ</sequence>
<proteinExistence type="predicted"/>
<feature type="transmembrane region" description="Helical" evidence="1">
    <location>
        <begin position="298"/>
        <end position="317"/>
    </location>
</feature>
<keyword evidence="3" id="KW-1185">Reference proteome</keyword>
<feature type="transmembrane region" description="Helical" evidence="1">
    <location>
        <begin position="62"/>
        <end position="79"/>
    </location>
</feature>
<dbReference type="EMBL" id="CAICTM010000277">
    <property type="protein sequence ID" value="CAB9506768.1"/>
    <property type="molecule type" value="Genomic_DNA"/>
</dbReference>
<reference evidence="2" key="1">
    <citation type="submission" date="2020-06" db="EMBL/GenBank/DDBJ databases">
        <authorList>
            <consortium name="Plant Systems Biology data submission"/>
        </authorList>
    </citation>
    <scope>NUCLEOTIDE SEQUENCE</scope>
    <source>
        <strain evidence="2">D6</strain>
    </source>
</reference>
<feature type="transmembrane region" description="Helical" evidence="1">
    <location>
        <begin position="224"/>
        <end position="241"/>
    </location>
</feature>
<keyword evidence="1" id="KW-0812">Transmembrane</keyword>
<gene>
    <name evidence="2" type="ORF">SEMRO_278_G106540.1</name>
</gene>
<protein>
    <submittedName>
        <fullName evidence="2">Uncharacterized protein</fullName>
    </submittedName>
</protein>
<comment type="caution">
    <text evidence="2">The sequence shown here is derived from an EMBL/GenBank/DDBJ whole genome shotgun (WGS) entry which is preliminary data.</text>
</comment>
<dbReference type="AlphaFoldDB" id="A0A9N8H9J4"/>
<name>A0A9N8H9J4_9STRA</name>
<feature type="transmembrane region" description="Helical" evidence="1">
    <location>
        <begin position="20"/>
        <end position="41"/>
    </location>
</feature>
<evidence type="ECO:0000313" key="2">
    <source>
        <dbReference type="EMBL" id="CAB9506768.1"/>
    </source>
</evidence>
<organism evidence="2 3">
    <name type="scientific">Seminavis robusta</name>
    <dbReference type="NCBI Taxonomy" id="568900"/>
    <lineage>
        <taxon>Eukaryota</taxon>
        <taxon>Sar</taxon>
        <taxon>Stramenopiles</taxon>
        <taxon>Ochrophyta</taxon>
        <taxon>Bacillariophyta</taxon>
        <taxon>Bacillariophyceae</taxon>
        <taxon>Bacillariophycidae</taxon>
        <taxon>Naviculales</taxon>
        <taxon>Naviculaceae</taxon>
        <taxon>Seminavis</taxon>
    </lineage>
</organism>
<accession>A0A9N8H9J4</accession>